<reference evidence="4 5" key="1">
    <citation type="submission" date="2022-03" db="EMBL/GenBank/DDBJ databases">
        <title>Hymenobactersp. isolated from the air.</title>
        <authorList>
            <person name="Won M."/>
            <person name="Kwon S.-W."/>
        </authorList>
    </citation>
    <scope>NUCLEOTIDE SEQUENCE [LARGE SCALE GENOMIC DNA]</scope>
    <source>
        <strain evidence="4 5">KACC 21982</strain>
    </source>
</reference>
<gene>
    <name evidence="4" type="ORF">MTX78_13330</name>
</gene>
<evidence type="ECO:0000256" key="1">
    <source>
        <dbReference type="ARBA" id="ARBA00022723"/>
    </source>
</evidence>
<organism evidence="4 5">
    <name type="scientific">Hymenobacter tibetensis</name>
    <dbReference type="NCBI Taxonomy" id="497967"/>
    <lineage>
        <taxon>Bacteria</taxon>
        <taxon>Pseudomonadati</taxon>
        <taxon>Bacteroidota</taxon>
        <taxon>Cytophagia</taxon>
        <taxon>Cytophagales</taxon>
        <taxon>Hymenobacteraceae</taxon>
        <taxon>Hymenobacter</taxon>
    </lineage>
</organism>
<dbReference type="Pfam" id="PF00449">
    <property type="entry name" value="Urease_alpha"/>
    <property type="match status" value="1"/>
</dbReference>
<dbReference type="RefSeq" id="WP_243794976.1">
    <property type="nucleotide sequence ID" value="NZ_CP094669.1"/>
</dbReference>
<proteinExistence type="predicted"/>
<sequence>MSLRINRQAYADMYGPTTSERVRLGDSFGKSC</sequence>
<evidence type="ECO:0000313" key="4">
    <source>
        <dbReference type="EMBL" id="UOG73107.1"/>
    </source>
</evidence>
<protein>
    <recommendedName>
        <fullName evidence="3">Urease alpha-subunit N-terminal domain-containing protein</fullName>
    </recommendedName>
</protein>
<keyword evidence="2" id="KW-0378">Hydrolase</keyword>
<dbReference type="Gene3D" id="2.30.40.10">
    <property type="entry name" value="Urease, subunit C, domain 1"/>
    <property type="match status" value="1"/>
</dbReference>
<dbReference type="InterPro" id="IPR011059">
    <property type="entry name" value="Metal-dep_hydrolase_composite"/>
</dbReference>
<name>A0ABY4CTP4_9BACT</name>
<evidence type="ECO:0000256" key="2">
    <source>
        <dbReference type="ARBA" id="ARBA00022801"/>
    </source>
</evidence>
<dbReference type="InterPro" id="IPR011612">
    <property type="entry name" value="Urease_alpha_N_dom"/>
</dbReference>
<dbReference type="EMBL" id="CP094669">
    <property type="protein sequence ID" value="UOG73107.1"/>
    <property type="molecule type" value="Genomic_DNA"/>
</dbReference>
<feature type="domain" description="Urease alpha-subunit N-terminal" evidence="3">
    <location>
        <begin position="4"/>
        <end position="27"/>
    </location>
</feature>
<keyword evidence="1" id="KW-0479">Metal-binding</keyword>
<dbReference type="Proteomes" id="UP000831113">
    <property type="component" value="Chromosome"/>
</dbReference>
<keyword evidence="5" id="KW-1185">Reference proteome</keyword>
<evidence type="ECO:0000259" key="3">
    <source>
        <dbReference type="Pfam" id="PF00449"/>
    </source>
</evidence>
<accession>A0ABY4CTP4</accession>
<dbReference type="SUPFAM" id="SSF51338">
    <property type="entry name" value="Composite domain of metallo-dependent hydrolases"/>
    <property type="match status" value="1"/>
</dbReference>
<evidence type="ECO:0000313" key="5">
    <source>
        <dbReference type="Proteomes" id="UP000831113"/>
    </source>
</evidence>